<proteinExistence type="predicted"/>
<feature type="transmembrane region" description="Helical" evidence="1">
    <location>
        <begin position="26"/>
        <end position="44"/>
    </location>
</feature>
<keyword evidence="1" id="KW-0812">Transmembrane</keyword>
<protein>
    <submittedName>
        <fullName evidence="2">Uncharacterized protein</fullName>
    </submittedName>
</protein>
<keyword evidence="1" id="KW-1133">Transmembrane helix</keyword>
<dbReference type="EMBL" id="HACM01009070">
    <property type="protein sequence ID" value="CRZ09512.1"/>
    <property type="molecule type" value="Transcribed_RNA"/>
</dbReference>
<feature type="non-terminal residue" evidence="2">
    <location>
        <position position="1"/>
    </location>
</feature>
<sequence length="127" mass="15012">DHTPRLYTPYTVQPFWQRQPELREMVSFNAVALMMVLVAVPYLAHCTSQSEKINELPTHQHCIDMPDDEFPLSKDQIVNQMGHKWIDPSQLRRLYDSFISLFALIDETSFENDDTLARLENENRFHF</sequence>
<accession>A0A0H5R6Y2</accession>
<organism evidence="2">
    <name type="scientific">Spongospora subterranea</name>
    <dbReference type="NCBI Taxonomy" id="70186"/>
    <lineage>
        <taxon>Eukaryota</taxon>
        <taxon>Sar</taxon>
        <taxon>Rhizaria</taxon>
        <taxon>Endomyxa</taxon>
        <taxon>Phytomyxea</taxon>
        <taxon>Plasmodiophorida</taxon>
        <taxon>Plasmodiophoridae</taxon>
        <taxon>Spongospora</taxon>
    </lineage>
</organism>
<evidence type="ECO:0000313" key="2">
    <source>
        <dbReference type="EMBL" id="CRZ09512.1"/>
    </source>
</evidence>
<dbReference type="AlphaFoldDB" id="A0A0H5R6Y2"/>
<keyword evidence="1" id="KW-0472">Membrane</keyword>
<name>A0A0H5R6Y2_9EUKA</name>
<reference evidence="2" key="1">
    <citation type="submission" date="2015-04" db="EMBL/GenBank/DDBJ databases">
        <title>The genome sequence of the plant pathogenic Rhizarian Plasmodiophora brassicae reveals insights in its biotrophic life cycle and the origin of chitin synthesis.</title>
        <authorList>
            <person name="Schwelm A."/>
            <person name="Fogelqvist J."/>
            <person name="Knaust A."/>
            <person name="Julke S."/>
            <person name="Lilja T."/>
            <person name="Dhandapani V."/>
            <person name="Bonilla-Rosso G."/>
            <person name="Karlsson M."/>
            <person name="Shevchenko A."/>
            <person name="Choi S.R."/>
            <person name="Kim H.G."/>
            <person name="Park J.Y."/>
            <person name="Lim Y.P."/>
            <person name="Ludwig-Muller J."/>
            <person name="Dixelius C."/>
        </authorList>
    </citation>
    <scope>NUCLEOTIDE SEQUENCE</scope>
    <source>
        <tissue evidence="2">Potato root galls</tissue>
    </source>
</reference>
<evidence type="ECO:0000256" key="1">
    <source>
        <dbReference type="SAM" id="Phobius"/>
    </source>
</evidence>